<feature type="domain" description="Manganese/iron superoxide dismutase C-terminal" evidence="6">
    <location>
        <begin position="182"/>
        <end position="281"/>
    </location>
</feature>
<dbReference type="SUPFAM" id="SSF46609">
    <property type="entry name" value="Fe,Mn superoxide dismutase (SOD), N-terminal domain"/>
    <property type="match status" value="1"/>
</dbReference>
<dbReference type="OrthoDB" id="239262at2759"/>
<sequence>MLRRASPITTSAAVAGAIVAQTRFSLINFTPKSDVHLDRFNFDQEYQEFRNRSGRVPDNTPKHFRDTFWRLDEYSRRAESYVRNQGFFFLPALDFPWYKGCMPLFSSYQIRVHYSRHHRAYVEKLNKLIEGTPLYGHTLDEIIAKTHSDPTQQGVFNNAAQHYNHCFFWKCLQPFGSTIPPDLLTAVEAQYGSIEDFKKKFNEAALGLFGSGWVYWVYDTSVKKFDIVSYRNAGTPIANNTTIPLLCADVWEHTYYIDYENDRAAYMSKYFEVVDWHWAERHWKRATGQEYNEMTRW</sequence>
<dbReference type="GO" id="GO:0046872">
    <property type="term" value="F:metal ion binding"/>
    <property type="evidence" value="ECO:0007669"/>
    <property type="project" value="UniProtKB-KW"/>
</dbReference>
<evidence type="ECO:0000313" key="7">
    <source>
        <dbReference type="EMBL" id="CUG93491.1"/>
    </source>
</evidence>
<dbReference type="Gene3D" id="3.55.40.20">
    <property type="entry name" value="Iron/manganese superoxide dismutase, C-terminal domain"/>
    <property type="match status" value="1"/>
</dbReference>
<dbReference type="InterPro" id="IPR036314">
    <property type="entry name" value="SOD_C_sf"/>
</dbReference>
<proteinExistence type="inferred from homology"/>
<dbReference type="GO" id="GO:0004784">
    <property type="term" value="F:superoxide dismutase activity"/>
    <property type="evidence" value="ECO:0007669"/>
    <property type="project" value="UniProtKB-EC"/>
</dbReference>
<dbReference type="Pfam" id="PF02777">
    <property type="entry name" value="Sod_Fe_C"/>
    <property type="match status" value="1"/>
</dbReference>
<evidence type="ECO:0000256" key="2">
    <source>
        <dbReference type="ARBA" id="ARBA00012682"/>
    </source>
</evidence>
<dbReference type="Pfam" id="PF00081">
    <property type="entry name" value="Sod_Fe_N"/>
    <property type="match status" value="1"/>
</dbReference>
<feature type="domain" description="Manganese/iron superoxide dismutase N-terminal" evidence="5">
    <location>
        <begin position="88"/>
        <end position="172"/>
    </location>
</feature>
<dbReference type="AlphaFoldDB" id="A0A0S4JY21"/>
<organism evidence="7 8">
    <name type="scientific">Bodo saltans</name>
    <name type="common">Flagellated protozoan</name>
    <dbReference type="NCBI Taxonomy" id="75058"/>
    <lineage>
        <taxon>Eukaryota</taxon>
        <taxon>Discoba</taxon>
        <taxon>Euglenozoa</taxon>
        <taxon>Kinetoplastea</taxon>
        <taxon>Metakinetoplastina</taxon>
        <taxon>Eubodonida</taxon>
        <taxon>Bodonidae</taxon>
        <taxon>Bodo</taxon>
    </lineage>
</organism>
<dbReference type="OMA" id="RVHYSRH"/>
<protein>
    <recommendedName>
        <fullName evidence="2">superoxide dismutase</fullName>
        <ecNumber evidence="2">1.15.1.1</ecNumber>
    </recommendedName>
</protein>
<dbReference type="SUPFAM" id="SSF54719">
    <property type="entry name" value="Fe,Mn superoxide dismutase (SOD), C-terminal domain"/>
    <property type="match status" value="1"/>
</dbReference>
<dbReference type="InterPro" id="IPR019832">
    <property type="entry name" value="Mn/Fe_SOD_C"/>
</dbReference>
<dbReference type="InterPro" id="IPR019833">
    <property type="entry name" value="Mn/Fe_SOD_BS"/>
</dbReference>
<dbReference type="Gene3D" id="1.10.287.990">
    <property type="entry name" value="Fe,Mn superoxide dismutase (SOD) domain"/>
    <property type="match status" value="1"/>
</dbReference>
<dbReference type="InterPro" id="IPR001189">
    <property type="entry name" value="Mn/Fe_SOD"/>
</dbReference>
<evidence type="ECO:0000256" key="1">
    <source>
        <dbReference type="ARBA" id="ARBA00008714"/>
    </source>
</evidence>
<dbReference type="PANTHER" id="PTHR42769">
    <property type="entry name" value="SUPEROXIDE DISMUTASE"/>
    <property type="match status" value="1"/>
</dbReference>
<dbReference type="EC" id="1.15.1.1" evidence="2"/>
<evidence type="ECO:0000256" key="3">
    <source>
        <dbReference type="ARBA" id="ARBA00022723"/>
    </source>
</evidence>
<dbReference type="Proteomes" id="UP000051952">
    <property type="component" value="Unassembled WGS sequence"/>
</dbReference>
<evidence type="ECO:0000313" key="8">
    <source>
        <dbReference type="Proteomes" id="UP000051952"/>
    </source>
</evidence>
<dbReference type="PROSITE" id="PS00088">
    <property type="entry name" value="SOD_MN"/>
    <property type="match status" value="1"/>
</dbReference>
<dbReference type="VEuPathDB" id="TriTrypDB:BSAL_43150"/>
<dbReference type="PANTHER" id="PTHR42769:SF2">
    <property type="entry name" value="SUPEROXIDE DISMUTASE"/>
    <property type="match status" value="1"/>
</dbReference>
<accession>A0A0S4JY21</accession>
<evidence type="ECO:0000256" key="4">
    <source>
        <dbReference type="ARBA" id="ARBA00023002"/>
    </source>
</evidence>
<evidence type="ECO:0000259" key="5">
    <source>
        <dbReference type="Pfam" id="PF00081"/>
    </source>
</evidence>
<keyword evidence="8" id="KW-1185">Reference proteome</keyword>
<dbReference type="InterPro" id="IPR036324">
    <property type="entry name" value="Mn/Fe_SOD_N_sf"/>
</dbReference>
<dbReference type="InterPro" id="IPR019831">
    <property type="entry name" value="Mn/Fe_SOD_N"/>
</dbReference>
<dbReference type="EMBL" id="CYKH01002157">
    <property type="protein sequence ID" value="CUG93491.1"/>
    <property type="molecule type" value="Genomic_DNA"/>
</dbReference>
<comment type="similarity">
    <text evidence="1">Belongs to the iron/manganese superoxide dismutase family.</text>
</comment>
<name>A0A0S4JY21_BODSA</name>
<gene>
    <name evidence="7" type="ORF">BSAL_43150</name>
</gene>
<evidence type="ECO:0000259" key="6">
    <source>
        <dbReference type="Pfam" id="PF02777"/>
    </source>
</evidence>
<keyword evidence="3" id="KW-0479">Metal-binding</keyword>
<reference evidence="8" key="1">
    <citation type="submission" date="2015-09" db="EMBL/GenBank/DDBJ databases">
        <authorList>
            <consortium name="Pathogen Informatics"/>
        </authorList>
    </citation>
    <scope>NUCLEOTIDE SEQUENCE [LARGE SCALE GENOMIC DNA]</scope>
    <source>
        <strain evidence="8">Lake Konstanz</strain>
    </source>
</reference>
<keyword evidence="4" id="KW-0560">Oxidoreductase</keyword>
<dbReference type="PRINTS" id="PR01703">
    <property type="entry name" value="MNSODISMTASE"/>
</dbReference>